<dbReference type="GO" id="GO:0005737">
    <property type="term" value="C:cytoplasm"/>
    <property type="evidence" value="ECO:0007669"/>
    <property type="project" value="TreeGrafter"/>
</dbReference>
<dbReference type="GO" id="GO:0008270">
    <property type="term" value="F:zinc ion binding"/>
    <property type="evidence" value="ECO:0007669"/>
    <property type="project" value="UniProtKB-KW"/>
</dbReference>
<reference evidence="7 8" key="1">
    <citation type="submission" date="2018-11" db="EMBL/GenBank/DDBJ databases">
        <title>Genome sequence of Apiotrichum porosum DSM 27194.</title>
        <authorList>
            <person name="Aliyu H."/>
            <person name="Gorte O."/>
            <person name="Ochsenreither K."/>
        </authorList>
    </citation>
    <scope>NUCLEOTIDE SEQUENCE [LARGE SCALE GENOMIC DNA]</scope>
    <source>
        <strain evidence="7 8">DSM 27194</strain>
    </source>
</reference>
<feature type="region of interest" description="Disordered" evidence="5">
    <location>
        <begin position="104"/>
        <end position="130"/>
    </location>
</feature>
<name>A0A427XHT6_9TREE</name>
<evidence type="ECO:0000256" key="3">
    <source>
        <dbReference type="ARBA" id="ARBA00022833"/>
    </source>
</evidence>
<evidence type="ECO:0000313" key="7">
    <source>
        <dbReference type="EMBL" id="RSH78307.1"/>
    </source>
</evidence>
<dbReference type="Gene3D" id="3.30.40.10">
    <property type="entry name" value="Zinc/RING finger domain, C3HC4 (zinc finger)"/>
    <property type="match status" value="1"/>
</dbReference>
<dbReference type="InterPro" id="IPR003126">
    <property type="entry name" value="Znf_UBR"/>
</dbReference>
<proteinExistence type="predicted"/>
<dbReference type="SUPFAM" id="SSF57903">
    <property type="entry name" value="FYVE/PHD zinc finger"/>
    <property type="match status" value="1"/>
</dbReference>
<protein>
    <recommendedName>
        <fullName evidence="6">UBR-type domain-containing protein</fullName>
    </recommendedName>
</protein>
<dbReference type="AlphaFoldDB" id="A0A427XHT6"/>
<evidence type="ECO:0000256" key="4">
    <source>
        <dbReference type="PROSITE-ProRule" id="PRU00508"/>
    </source>
</evidence>
<evidence type="ECO:0000256" key="1">
    <source>
        <dbReference type="ARBA" id="ARBA00022723"/>
    </source>
</evidence>
<dbReference type="PANTHER" id="PTHR13513:SF9">
    <property type="entry name" value="E3 UBIQUITIN-PROTEIN LIGASE UBR7-RELATED"/>
    <property type="match status" value="1"/>
</dbReference>
<dbReference type="GeneID" id="39587319"/>
<evidence type="ECO:0000256" key="5">
    <source>
        <dbReference type="SAM" id="MobiDB-lite"/>
    </source>
</evidence>
<evidence type="ECO:0000256" key="2">
    <source>
        <dbReference type="ARBA" id="ARBA00022771"/>
    </source>
</evidence>
<dbReference type="InterPro" id="IPR011011">
    <property type="entry name" value="Znf_FYVE_PHD"/>
</dbReference>
<comment type="caution">
    <text evidence="7">The sequence shown here is derived from an EMBL/GenBank/DDBJ whole genome shotgun (WGS) entry which is preliminary data.</text>
</comment>
<dbReference type="InterPro" id="IPR019786">
    <property type="entry name" value="Zinc_finger_PHD-type_CS"/>
</dbReference>
<dbReference type="RefSeq" id="XP_028473454.1">
    <property type="nucleotide sequence ID" value="XM_028618498.1"/>
</dbReference>
<dbReference type="GO" id="GO:0061630">
    <property type="term" value="F:ubiquitin protein ligase activity"/>
    <property type="evidence" value="ECO:0007669"/>
    <property type="project" value="InterPro"/>
</dbReference>
<keyword evidence="8" id="KW-1185">Reference proteome</keyword>
<gene>
    <name evidence="7" type="ORF">EHS24_002776</name>
</gene>
<dbReference type="PROSITE" id="PS51157">
    <property type="entry name" value="ZF_UBR"/>
    <property type="match status" value="1"/>
</dbReference>
<dbReference type="InterPro" id="IPR047506">
    <property type="entry name" value="UBR7-like_UBR-box"/>
</dbReference>
<feature type="region of interest" description="Disordered" evidence="5">
    <location>
        <begin position="241"/>
        <end position="280"/>
    </location>
</feature>
<keyword evidence="1" id="KW-0479">Metal-binding</keyword>
<keyword evidence="3" id="KW-0862">Zinc</keyword>
<dbReference type="PANTHER" id="PTHR13513">
    <property type="entry name" value="E3 UBIQUITIN-PROTEIN LIGASE UBR7"/>
    <property type="match status" value="1"/>
</dbReference>
<dbReference type="InterPro" id="IPR040204">
    <property type="entry name" value="UBR7"/>
</dbReference>
<feature type="zinc finger region" description="UBR-type" evidence="4">
    <location>
        <begin position="46"/>
        <end position="118"/>
    </location>
</feature>
<dbReference type="SMART" id="SM00249">
    <property type="entry name" value="PHD"/>
    <property type="match status" value="1"/>
</dbReference>
<dbReference type="CDD" id="cd19677">
    <property type="entry name" value="UBR-box_UBR7"/>
    <property type="match status" value="1"/>
</dbReference>
<dbReference type="SMART" id="SM00396">
    <property type="entry name" value="ZnF_UBR1"/>
    <property type="match status" value="1"/>
</dbReference>
<feature type="compositionally biased region" description="Basic and acidic residues" evidence="5">
    <location>
        <begin position="247"/>
        <end position="271"/>
    </location>
</feature>
<feature type="domain" description="UBR-type" evidence="6">
    <location>
        <begin position="46"/>
        <end position="118"/>
    </location>
</feature>
<sequence length="413" mass="45693">MAAFSVLPTDYLATQPGSSEMTLQNLIDTQDRLAEEAREVLPYSFDECTYSKGYLRQSVWSCLDCGEKGVCYGCSISCHSDHRLVELWTKRSFQCDCPTSAMCPSEGPSKRRCSLNPPEQQPQAPNDRNHYGQTFSGKFCRCGRDYDPETEIEAMVTCIACEDWFHESCLNLQPRPEPREDVDDDEDEESDCLIPSDSYDGLICAECAKLHPLLAERSGTDGWMIIEPHDKEGEWKVVGKKMAGSKRANEEDCGSDPKRARVEDAPAESDHPTVVSAPPVEADGVVPTETAEAVAPVPAAARKGAGDIFLAHGIREELKAQLDAATAAALPFPLEDEEIYEPPKDEDKVETLEEVTERVVSTLPRVQAIEALHGYQAMKDKLKVMLAAHAQSGEAVSREDIEGFFEELRQAKK</sequence>
<dbReference type="STRING" id="105984.A0A427XHT6"/>
<dbReference type="OrthoDB" id="5795902at2759"/>
<dbReference type="InterPro" id="IPR013083">
    <property type="entry name" value="Znf_RING/FYVE/PHD"/>
</dbReference>
<organism evidence="7 8">
    <name type="scientific">Apiotrichum porosum</name>
    <dbReference type="NCBI Taxonomy" id="105984"/>
    <lineage>
        <taxon>Eukaryota</taxon>
        <taxon>Fungi</taxon>
        <taxon>Dikarya</taxon>
        <taxon>Basidiomycota</taxon>
        <taxon>Agaricomycotina</taxon>
        <taxon>Tremellomycetes</taxon>
        <taxon>Trichosporonales</taxon>
        <taxon>Trichosporonaceae</taxon>
        <taxon>Apiotrichum</taxon>
    </lineage>
</organism>
<dbReference type="Pfam" id="PF02207">
    <property type="entry name" value="zf-UBR"/>
    <property type="match status" value="1"/>
</dbReference>
<dbReference type="PROSITE" id="PS01359">
    <property type="entry name" value="ZF_PHD_1"/>
    <property type="match status" value="1"/>
</dbReference>
<dbReference type="InterPro" id="IPR001965">
    <property type="entry name" value="Znf_PHD"/>
</dbReference>
<feature type="compositionally biased region" description="Polar residues" evidence="5">
    <location>
        <begin position="117"/>
        <end position="130"/>
    </location>
</feature>
<evidence type="ECO:0000313" key="8">
    <source>
        <dbReference type="Proteomes" id="UP000279236"/>
    </source>
</evidence>
<dbReference type="EMBL" id="RSCE01000013">
    <property type="protein sequence ID" value="RSH78307.1"/>
    <property type="molecule type" value="Genomic_DNA"/>
</dbReference>
<dbReference type="Proteomes" id="UP000279236">
    <property type="component" value="Unassembled WGS sequence"/>
</dbReference>
<accession>A0A427XHT6</accession>
<evidence type="ECO:0000259" key="6">
    <source>
        <dbReference type="PROSITE" id="PS51157"/>
    </source>
</evidence>
<keyword evidence="2" id="KW-0863">Zinc-finger</keyword>